<protein>
    <recommendedName>
        <fullName evidence="2">Protein kinase domain-containing protein</fullName>
    </recommendedName>
</protein>
<dbReference type="PROSITE" id="PS50011">
    <property type="entry name" value="PROTEIN_KINASE_DOM"/>
    <property type="match status" value="1"/>
</dbReference>
<keyword evidence="1" id="KW-0472">Membrane</keyword>
<dbReference type="EMBL" id="JAODUP010000491">
    <property type="protein sequence ID" value="KAK2148553.1"/>
    <property type="molecule type" value="Genomic_DNA"/>
</dbReference>
<dbReference type="PANTHER" id="PTHR26392:SF92">
    <property type="entry name" value="PROTEIN KINASE DOMAIN-CONTAINING PROTEIN"/>
    <property type="match status" value="1"/>
</dbReference>
<dbReference type="AlphaFoldDB" id="A0AAD9MY69"/>
<dbReference type="Gene3D" id="1.10.510.10">
    <property type="entry name" value="Transferase(Phosphotransferase) domain 1"/>
    <property type="match status" value="1"/>
</dbReference>
<dbReference type="GO" id="GO:0004672">
    <property type="term" value="F:protein kinase activity"/>
    <property type="evidence" value="ECO:0007669"/>
    <property type="project" value="InterPro"/>
</dbReference>
<evidence type="ECO:0000256" key="1">
    <source>
        <dbReference type="SAM" id="Phobius"/>
    </source>
</evidence>
<name>A0AAD9MY69_9ANNE</name>
<accession>A0AAD9MY69</accession>
<gene>
    <name evidence="3" type="ORF">LSH36_491g00039</name>
</gene>
<feature type="domain" description="Protein kinase" evidence="2">
    <location>
        <begin position="311"/>
        <end position="589"/>
    </location>
</feature>
<dbReference type="InterPro" id="IPR011009">
    <property type="entry name" value="Kinase-like_dom_sf"/>
</dbReference>
<organism evidence="3 4">
    <name type="scientific">Paralvinella palmiformis</name>
    <dbReference type="NCBI Taxonomy" id="53620"/>
    <lineage>
        <taxon>Eukaryota</taxon>
        <taxon>Metazoa</taxon>
        <taxon>Spiralia</taxon>
        <taxon>Lophotrochozoa</taxon>
        <taxon>Annelida</taxon>
        <taxon>Polychaeta</taxon>
        <taxon>Sedentaria</taxon>
        <taxon>Canalipalpata</taxon>
        <taxon>Terebellida</taxon>
        <taxon>Terebelliformia</taxon>
        <taxon>Alvinellidae</taxon>
        <taxon>Paralvinella</taxon>
    </lineage>
</organism>
<dbReference type="InterPro" id="IPR000719">
    <property type="entry name" value="Prot_kinase_dom"/>
</dbReference>
<keyword evidence="1" id="KW-1133">Transmembrane helix</keyword>
<proteinExistence type="predicted"/>
<dbReference type="Proteomes" id="UP001208570">
    <property type="component" value="Unassembled WGS sequence"/>
</dbReference>
<evidence type="ECO:0000313" key="3">
    <source>
        <dbReference type="EMBL" id="KAK2148553.1"/>
    </source>
</evidence>
<comment type="caution">
    <text evidence="3">The sequence shown here is derived from an EMBL/GenBank/DDBJ whole genome shotgun (WGS) entry which is preliminary data.</text>
</comment>
<dbReference type="Pfam" id="PF00069">
    <property type="entry name" value="Pkinase"/>
    <property type="match status" value="1"/>
</dbReference>
<keyword evidence="4" id="KW-1185">Reference proteome</keyword>
<keyword evidence="1" id="KW-0812">Transmembrane</keyword>
<dbReference type="GO" id="GO:0005524">
    <property type="term" value="F:ATP binding"/>
    <property type="evidence" value="ECO:0007669"/>
    <property type="project" value="InterPro"/>
</dbReference>
<feature type="transmembrane region" description="Helical" evidence="1">
    <location>
        <begin position="165"/>
        <end position="191"/>
    </location>
</feature>
<reference evidence="3" key="1">
    <citation type="journal article" date="2023" name="Mol. Biol. Evol.">
        <title>Third-Generation Sequencing Reveals the Adaptive Role of the Epigenome in Three Deep-Sea Polychaetes.</title>
        <authorList>
            <person name="Perez M."/>
            <person name="Aroh O."/>
            <person name="Sun Y."/>
            <person name="Lan Y."/>
            <person name="Juniper S.K."/>
            <person name="Young C.R."/>
            <person name="Angers B."/>
            <person name="Qian P.Y."/>
        </authorList>
    </citation>
    <scope>NUCLEOTIDE SEQUENCE</scope>
    <source>
        <strain evidence="3">P08H-3</strain>
    </source>
</reference>
<sequence>MTELRLHKVEQESDLIMKRLDRLLDQNVNNVAQHLSDFLRSQESREKMMLWSMDDLPRVLDGDLWVDVASDIDCVIERKLAEILRDWDGQYKLFQKVQTSLLTGFKEEFLVLESQLSSIEHCIQSDDISLSEKSDEDTTRFLGLTDNVNTTESIFDFNLSTFQKIMLGFAAPVLVPVAMGLLVGAPIFLLWDFKKWRRQSIAQKNLDTYLEDPISFLKARSKNILDKVAEVANVKEYVAQQMEPARLVLDAMRCAIPNLVESNRKLMEDIVNDKRTGKELQERYLEYETWIPVLQEKLARYGNVHIREYDFRREDVELLSEEGGVFSKWHRTVGIWTDIRPGKLTIDGKNHVVSIKSYRKRVSALHMFTEEAHLRRTRHPNVAIFLGTYQKDKGIPGILLQGKLTKARQELFGFRALPKASRGRHVLMERCRKILEQVGMGLEYLHFRGLVHMEVSLDTIMIERNKEMVKLTNLGESRKADFPDNLDSETSEFCYLSPEVLRGDLYKARSDMYSLGLVAWELWNQEMAFVQQRKAPLRQFIQTVHPDLLQYDDNNPFLGLIKRCLTVEVDERICSTTWVNEVRKLDILVKDDDSN</sequence>
<evidence type="ECO:0000313" key="4">
    <source>
        <dbReference type="Proteomes" id="UP001208570"/>
    </source>
</evidence>
<dbReference type="SUPFAM" id="SSF56112">
    <property type="entry name" value="Protein kinase-like (PK-like)"/>
    <property type="match status" value="1"/>
</dbReference>
<evidence type="ECO:0000259" key="2">
    <source>
        <dbReference type="PROSITE" id="PS50011"/>
    </source>
</evidence>
<dbReference type="PANTHER" id="PTHR26392">
    <property type="entry name" value="MITOGEN-ACTIVATED PROTEIN KINASE KINASE KINASE 7-RELATED"/>
    <property type="match status" value="1"/>
</dbReference>